<evidence type="ECO:0000313" key="7">
    <source>
        <dbReference type="Proteomes" id="UP000594262"/>
    </source>
</evidence>
<keyword evidence="2 4" id="KW-0863">Zinc-finger</keyword>
<dbReference type="Pfam" id="PF01753">
    <property type="entry name" value="zf-MYND"/>
    <property type="match status" value="1"/>
</dbReference>
<dbReference type="EnsemblMetazoa" id="CLYHEMT002428.1">
    <property type="protein sequence ID" value="CLYHEMP002428.1"/>
    <property type="gene ID" value="CLYHEMG002428"/>
</dbReference>
<dbReference type="PROSITE" id="PS50865">
    <property type="entry name" value="ZF_MYND_2"/>
    <property type="match status" value="1"/>
</dbReference>
<dbReference type="GO" id="GO:0008270">
    <property type="term" value="F:zinc ion binding"/>
    <property type="evidence" value="ECO:0007669"/>
    <property type="project" value="UniProtKB-KW"/>
</dbReference>
<dbReference type="Gene3D" id="6.10.140.2220">
    <property type="match status" value="1"/>
</dbReference>
<dbReference type="SUPFAM" id="SSF144232">
    <property type="entry name" value="HIT/MYND zinc finger-like"/>
    <property type="match status" value="1"/>
</dbReference>
<feature type="domain" description="MYND-type" evidence="5">
    <location>
        <begin position="9"/>
        <end position="47"/>
    </location>
</feature>
<dbReference type="AlphaFoldDB" id="A0A7M5TV88"/>
<dbReference type="OrthoDB" id="6088515at2759"/>
<organism evidence="6 7">
    <name type="scientific">Clytia hemisphaerica</name>
    <dbReference type="NCBI Taxonomy" id="252671"/>
    <lineage>
        <taxon>Eukaryota</taxon>
        <taxon>Metazoa</taxon>
        <taxon>Cnidaria</taxon>
        <taxon>Hydrozoa</taxon>
        <taxon>Hydroidolina</taxon>
        <taxon>Leptothecata</taxon>
        <taxon>Obeliida</taxon>
        <taxon>Clytiidae</taxon>
        <taxon>Clytia</taxon>
    </lineage>
</organism>
<evidence type="ECO:0000256" key="2">
    <source>
        <dbReference type="ARBA" id="ARBA00022771"/>
    </source>
</evidence>
<evidence type="ECO:0000259" key="5">
    <source>
        <dbReference type="PROSITE" id="PS50865"/>
    </source>
</evidence>
<evidence type="ECO:0000256" key="1">
    <source>
        <dbReference type="ARBA" id="ARBA00022723"/>
    </source>
</evidence>
<dbReference type="Proteomes" id="UP000594262">
    <property type="component" value="Unplaced"/>
</dbReference>
<dbReference type="PROSITE" id="PS01360">
    <property type="entry name" value="ZF_MYND_1"/>
    <property type="match status" value="1"/>
</dbReference>
<keyword evidence="1" id="KW-0479">Metal-binding</keyword>
<evidence type="ECO:0000256" key="3">
    <source>
        <dbReference type="ARBA" id="ARBA00022833"/>
    </source>
</evidence>
<accession>A0A7M5TV88</accession>
<keyword evidence="3" id="KW-0862">Zinc</keyword>
<sequence>MKQLDEKICFDCSSSKQEMLKCSRCHAAWYCDAKCQKKDFKSHKGLCKEIGNLLAEINGENYLNQHESIRKFVTQNSENDFELWQQALAELVNLPDIMVKICRMFQPLCNLYILIASHKNAELPAEVALEWLNKALKIVAYHTEHFAAIKKVNTSKEEQKSSSMDDIFQRDDRLYFGGDMGMDGKPKQLPKTKCNTESSSEKKSRAFDCSHFARRHVLFENQPNGPADPFFCFGGEQNMPEVLVFLGRYQDAMNYIWHWSDETFHDTYTPGAIIKRWKDWVSGDFHYEDVNSKEELLIPEWHVFDGEPEEGKNLLRIYGVIILIRLHTLLNPDGKEDFKKKKSSLDDLIDPYITTITDSFLYYVSGREEYINRMTQFILAQGHGCKPDPRKELHRLVWHLYHNRLSQEEVGYLLDAYKEFAESMRM</sequence>
<protein>
    <recommendedName>
        <fullName evidence="5">MYND-type domain-containing protein</fullName>
    </recommendedName>
</protein>
<proteinExistence type="predicted"/>
<evidence type="ECO:0000256" key="4">
    <source>
        <dbReference type="PROSITE-ProRule" id="PRU00134"/>
    </source>
</evidence>
<reference evidence="6" key="1">
    <citation type="submission" date="2021-01" db="UniProtKB">
        <authorList>
            <consortium name="EnsemblMetazoa"/>
        </authorList>
    </citation>
    <scope>IDENTIFICATION</scope>
</reference>
<dbReference type="InterPro" id="IPR002893">
    <property type="entry name" value="Znf_MYND"/>
</dbReference>
<keyword evidence="7" id="KW-1185">Reference proteome</keyword>
<name>A0A7M5TV88_9CNID</name>
<evidence type="ECO:0000313" key="6">
    <source>
        <dbReference type="EnsemblMetazoa" id="CLYHEMP002428.1"/>
    </source>
</evidence>